<evidence type="ECO:0000256" key="2">
    <source>
        <dbReference type="SAM" id="MobiDB-lite"/>
    </source>
</evidence>
<dbReference type="EMBL" id="JACCJB010000013">
    <property type="protein sequence ID" value="KAF6221792.1"/>
    <property type="molecule type" value="Genomic_DNA"/>
</dbReference>
<keyword evidence="5" id="KW-1185">Reference proteome</keyword>
<evidence type="ECO:0000313" key="4">
    <source>
        <dbReference type="EMBL" id="KAF6221792.1"/>
    </source>
</evidence>
<dbReference type="SUPFAM" id="SSF89360">
    <property type="entry name" value="HesB-like domain"/>
    <property type="match status" value="1"/>
</dbReference>
<feature type="domain" description="Core" evidence="3">
    <location>
        <begin position="111"/>
        <end position="220"/>
    </location>
</feature>
<comment type="caution">
    <text evidence="4">The sequence shown here is derived from an EMBL/GenBank/DDBJ whole genome shotgun (WGS) entry which is preliminary data.</text>
</comment>
<protein>
    <recommendedName>
        <fullName evidence="3">Core domain-containing protein</fullName>
    </recommendedName>
</protein>
<name>A0A8H6CE46_9LECA</name>
<feature type="region of interest" description="Disordered" evidence="2">
    <location>
        <begin position="56"/>
        <end position="82"/>
    </location>
</feature>
<dbReference type="GO" id="GO:0005739">
    <property type="term" value="C:mitochondrion"/>
    <property type="evidence" value="ECO:0007669"/>
    <property type="project" value="TreeGrafter"/>
</dbReference>
<accession>A0A8H6CE46</accession>
<evidence type="ECO:0000259" key="3">
    <source>
        <dbReference type="Pfam" id="PF01521"/>
    </source>
</evidence>
<gene>
    <name evidence="4" type="ORF">HO133_001760</name>
</gene>
<dbReference type="Gene3D" id="2.60.300.12">
    <property type="entry name" value="HesB-like domain"/>
    <property type="match status" value="1"/>
</dbReference>
<dbReference type="InterPro" id="IPR016092">
    <property type="entry name" value="ATAP"/>
</dbReference>
<reference evidence="4 5" key="1">
    <citation type="journal article" date="2020" name="Genomics">
        <title>Complete, high-quality genomes from long-read metagenomic sequencing of two wolf lichen thalli reveals enigmatic genome architecture.</title>
        <authorList>
            <person name="McKenzie S.K."/>
            <person name="Walston R.F."/>
            <person name="Allen J.L."/>
        </authorList>
    </citation>
    <scope>NUCLEOTIDE SEQUENCE [LARGE SCALE GENOMIC DNA]</scope>
    <source>
        <strain evidence="4">WasteWater1</strain>
    </source>
</reference>
<evidence type="ECO:0000313" key="5">
    <source>
        <dbReference type="Proteomes" id="UP000593566"/>
    </source>
</evidence>
<dbReference type="Pfam" id="PF01521">
    <property type="entry name" value="Fe-S_biosyn"/>
    <property type="match status" value="1"/>
</dbReference>
<dbReference type="GO" id="GO:0016226">
    <property type="term" value="P:iron-sulfur cluster assembly"/>
    <property type="evidence" value="ECO:0007669"/>
    <property type="project" value="InterPro"/>
</dbReference>
<dbReference type="PANTHER" id="PTHR43011:SF1">
    <property type="entry name" value="IRON-SULFUR CLUSTER ASSEMBLY 2 HOMOLOG, MITOCHONDRIAL"/>
    <property type="match status" value="1"/>
</dbReference>
<dbReference type="Proteomes" id="UP000593566">
    <property type="component" value="Unassembled WGS sequence"/>
</dbReference>
<dbReference type="AlphaFoldDB" id="A0A8H6CE46"/>
<comment type="similarity">
    <text evidence="1">Belongs to the HesB/IscA family.</text>
</comment>
<dbReference type="PANTHER" id="PTHR43011">
    <property type="entry name" value="IRON-SULFUR CLUSTER ASSEMBLY 2 HOMOLOG, MITOCHONDRIAL"/>
    <property type="match status" value="1"/>
</dbReference>
<dbReference type="GO" id="GO:0051537">
    <property type="term" value="F:2 iron, 2 sulfur cluster binding"/>
    <property type="evidence" value="ECO:0007669"/>
    <property type="project" value="TreeGrafter"/>
</dbReference>
<dbReference type="GO" id="GO:0051539">
    <property type="term" value="F:4 iron, 4 sulfur cluster binding"/>
    <property type="evidence" value="ECO:0007669"/>
    <property type="project" value="TreeGrafter"/>
</dbReference>
<dbReference type="GO" id="GO:0005506">
    <property type="term" value="F:iron ion binding"/>
    <property type="evidence" value="ECO:0007669"/>
    <property type="project" value="TreeGrafter"/>
</dbReference>
<dbReference type="InterPro" id="IPR035903">
    <property type="entry name" value="HesB-like_dom_sf"/>
</dbReference>
<dbReference type="NCBIfam" id="TIGR00049">
    <property type="entry name" value="iron-sulfur cluster assembly accessory protein"/>
    <property type="match status" value="1"/>
</dbReference>
<evidence type="ECO:0000256" key="1">
    <source>
        <dbReference type="ARBA" id="ARBA00006718"/>
    </source>
</evidence>
<proteinExistence type="inferred from homology"/>
<organism evidence="4 5">
    <name type="scientific">Letharia lupina</name>
    <dbReference type="NCBI Taxonomy" id="560253"/>
    <lineage>
        <taxon>Eukaryota</taxon>
        <taxon>Fungi</taxon>
        <taxon>Dikarya</taxon>
        <taxon>Ascomycota</taxon>
        <taxon>Pezizomycotina</taxon>
        <taxon>Lecanoromycetes</taxon>
        <taxon>OSLEUM clade</taxon>
        <taxon>Lecanoromycetidae</taxon>
        <taxon>Lecanorales</taxon>
        <taxon>Lecanorineae</taxon>
        <taxon>Parmeliaceae</taxon>
        <taxon>Letharia</taxon>
    </lineage>
</organism>
<dbReference type="RefSeq" id="XP_037151227.1">
    <property type="nucleotide sequence ID" value="XM_037292688.1"/>
</dbReference>
<dbReference type="GeneID" id="59330174"/>
<dbReference type="FunFam" id="2.60.300.12:FF:000013">
    <property type="entry name" value="Iron-sulfur assembly protein 2"/>
    <property type="match status" value="1"/>
</dbReference>
<feature type="compositionally biased region" description="Basic residues" evidence="2">
    <location>
        <begin position="56"/>
        <end position="69"/>
    </location>
</feature>
<sequence length="227" mass="24590">MEIRTLLRPLVWVAKHELAFARTASTSNANTQRHSSASQHSYASIPDFLLPSSVTKKHHASTISHRRRPLLQSAPASPGHPLQRRMFSASTAAKAAVVTANPRKDEYGNEMLIDITARAANRLKEIMSKDSNPNLALRVTVESGGCHGFQYLMSLTNTSAISPEDDTIFESSDFSGAKVVMDEPSLELLKGSQVDFTMELIGSQFKIVGNPAATSSCGCGTSFDIKP</sequence>
<dbReference type="InterPro" id="IPR000361">
    <property type="entry name" value="ATAP_core_dom"/>
</dbReference>